<evidence type="ECO:0000256" key="1">
    <source>
        <dbReference type="SAM" id="Phobius"/>
    </source>
</evidence>
<organism evidence="2 3">
    <name type="scientific">Deinococcus puniceus</name>
    <dbReference type="NCBI Taxonomy" id="1182568"/>
    <lineage>
        <taxon>Bacteria</taxon>
        <taxon>Thermotogati</taxon>
        <taxon>Deinococcota</taxon>
        <taxon>Deinococci</taxon>
        <taxon>Deinococcales</taxon>
        <taxon>Deinococcaceae</taxon>
        <taxon>Deinococcus</taxon>
    </lineage>
</organism>
<sequence>MVSILKRRGWIAGVGAVALLLGLQVSLGTGVLLGFLSPLAITLCIGAQSIWRHRGDWHARSSAIPSFLNKL</sequence>
<evidence type="ECO:0000313" key="2">
    <source>
        <dbReference type="EMBL" id="ANE43866.1"/>
    </source>
</evidence>
<accession>A0A172TAA3</accession>
<dbReference type="KEGG" id="dpu:SU48_08840"/>
<gene>
    <name evidence="2" type="ORF">SU48_08840</name>
</gene>
<dbReference type="Proteomes" id="UP000077363">
    <property type="component" value="Chromosome"/>
</dbReference>
<dbReference type="RefSeq" id="WP_064014934.1">
    <property type="nucleotide sequence ID" value="NZ_CP011387.1"/>
</dbReference>
<keyword evidence="1" id="KW-0812">Transmembrane</keyword>
<reference evidence="2 3" key="1">
    <citation type="submission" date="2015-01" db="EMBL/GenBank/DDBJ databases">
        <title>Deinococcus puniceus/DY1/ whole genome sequencing.</title>
        <authorList>
            <person name="Kim M.K."/>
            <person name="Srinivasan S."/>
            <person name="Lee J.-J."/>
        </authorList>
    </citation>
    <scope>NUCLEOTIDE SEQUENCE [LARGE SCALE GENOMIC DNA]</scope>
    <source>
        <strain evidence="2 3">DY1</strain>
    </source>
</reference>
<dbReference type="PATRIC" id="fig|1182568.3.peg.1840"/>
<protein>
    <submittedName>
        <fullName evidence="2">Uncharacterized protein</fullName>
    </submittedName>
</protein>
<proteinExistence type="predicted"/>
<dbReference type="EMBL" id="CP011387">
    <property type="protein sequence ID" value="ANE43866.1"/>
    <property type="molecule type" value="Genomic_DNA"/>
</dbReference>
<name>A0A172TAA3_9DEIO</name>
<evidence type="ECO:0000313" key="3">
    <source>
        <dbReference type="Proteomes" id="UP000077363"/>
    </source>
</evidence>
<keyword evidence="3" id="KW-1185">Reference proteome</keyword>
<feature type="transmembrane region" description="Helical" evidence="1">
    <location>
        <begin position="9"/>
        <end position="27"/>
    </location>
</feature>
<dbReference type="AlphaFoldDB" id="A0A172TAA3"/>
<keyword evidence="1" id="KW-0472">Membrane</keyword>
<keyword evidence="1" id="KW-1133">Transmembrane helix</keyword>